<dbReference type="EC" id="3.2.1.23" evidence="4"/>
<dbReference type="EMBL" id="CP024091">
    <property type="protein sequence ID" value="ATP55708.1"/>
    <property type="molecule type" value="Genomic_DNA"/>
</dbReference>
<name>A0A2D1U270_9SPHI</name>
<dbReference type="OrthoDB" id="703126at2"/>
<accession>A0A2D1U270</accession>
<evidence type="ECO:0000256" key="2">
    <source>
        <dbReference type="ARBA" id="ARBA00022801"/>
    </source>
</evidence>
<feature type="domain" description="Glycoside hydrolase 35 catalytic" evidence="7">
    <location>
        <begin position="58"/>
        <end position="373"/>
    </location>
</feature>
<dbReference type="InterPro" id="IPR031330">
    <property type="entry name" value="Gly_Hdrlase_35_cat"/>
</dbReference>
<dbReference type="GO" id="GO:0005975">
    <property type="term" value="P:carbohydrate metabolic process"/>
    <property type="evidence" value="ECO:0007669"/>
    <property type="project" value="InterPro"/>
</dbReference>
<proteinExistence type="inferred from homology"/>
<evidence type="ECO:0000256" key="1">
    <source>
        <dbReference type="ARBA" id="ARBA00009809"/>
    </source>
</evidence>
<evidence type="ECO:0000256" key="4">
    <source>
        <dbReference type="RuleBase" id="RU000675"/>
    </source>
</evidence>
<dbReference type="PANTHER" id="PTHR23421">
    <property type="entry name" value="BETA-GALACTOSIDASE RELATED"/>
    <property type="match status" value="1"/>
</dbReference>
<reference evidence="8 9" key="1">
    <citation type="submission" date="2017-10" db="EMBL/GenBank/DDBJ databases">
        <title>Whole genome of Pedobacter ginsengisoli T01R-27 isolated from tomato rhizosphere.</title>
        <authorList>
            <person name="Weon H.-Y."/>
            <person name="Lee S.A."/>
            <person name="Sang M.K."/>
            <person name="Song J."/>
        </authorList>
    </citation>
    <scope>NUCLEOTIDE SEQUENCE [LARGE SCALE GENOMIC DNA]</scope>
    <source>
        <strain evidence="8 9">T01R-27</strain>
    </source>
</reference>
<dbReference type="KEGG" id="pgs:CPT03_04110"/>
<dbReference type="InterPro" id="IPR037110">
    <property type="entry name" value="Betagal_dom2_sf"/>
</dbReference>
<keyword evidence="6" id="KW-0732">Signal</keyword>
<evidence type="ECO:0000256" key="6">
    <source>
        <dbReference type="SAM" id="SignalP"/>
    </source>
</evidence>
<evidence type="ECO:0000313" key="8">
    <source>
        <dbReference type="EMBL" id="ATP55708.1"/>
    </source>
</evidence>
<dbReference type="Pfam" id="PF01301">
    <property type="entry name" value="Glyco_hydro_35"/>
    <property type="match status" value="1"/>
</dbReference>
<gene>
    <name evidence="8" type="ORF">CPT03_04110</name>
</gene>
<keyword evidence="3 4" id="KW-0326">Glycosidase</keyword>
<dbReference type="InterPro" id="IPR019801">
    <property type="entry name" value="Glyco_hydro_35_CS"/>
</dbReference>
<dbReference type="SUPFAM" id="SSF51445">
    <property type="entry name" value="(Trans)glycosidases"/>
    <property type="match status" value="1"/>
</dbReference>
<sequence length="748" mass="84434">MFKLKLITLCMCFTYLAKAQVYEIDARVKTTPQRTALPMKGKSPAGITLSANNKYFEKNGKPWFPVMGELHYNRVPEQEWENEILKMKSGGLSIVATYVFWNEHEISKGVWDWKNNRDIRKFIELCARHNMLVWLRIGPWSHGEQLNGGFPDWIQKMKGHRSNDPEYLAESAKLYHQIGMQTKGLYFKDGGPIIGTQLENEYASGQNGHISKLKEMALEANITPVFWSITANTVFDDKKMEVIPLQGAYAYRGWERAGGKPTKDFLYGNDQWIMNDALGKVFYDVNMYPKGMCEQGAGSQMTFNNRFIAQPEVIESHVQNQVGRGMNLMGYYMFHGGTQTPGLEEPGHPYSYDFQAPLDEFGLLRPSYRYLKVQHLFINDFGTDLAAMQVFESENPVRNELDTTNLRYIVRANNGSGFLFMGNTQVRVNMPDKNATVKVKLDQETITFPSVLLKGQTTAILPFNLKAGTALIKYVTAQPLARLVNGKKTTIFFQELPGVNPQLAFDVSSITTKTFEGWKAEKLGDNVQLSAGNSKNLEIKDKEGNTILLVFLNRKQAENSWRLKLKGQEALIISDADLMIEKNRIILQQAGNENFNVQVYPKGLNAIAGLKSNNEQATVFDSYATKTTPYTPKLIITYPEKQNAIIQLPKTLPSNVASLILKVDYLGGSALLFQNGKHITDNLYNGTTWHIGLHRFMEGGDIELKLQDWNISITGVAPELVKEINEKGTMFKAINAVAQYQAILTITK</sequence>
<dbReference type="InterPro" id="IPR001944">
    <property type="entry name" value="Glycoside_Hdrlase_35"/>
</dbReference>
<comment type="similarity">
    <text evidence="1 5">Belongs to the glycosyl hydrolase 35 family.</text>
</comment>
<dbReference type="RefSeq" id="WP_099437653.1">
    <property type="nucleotide sequence ID" value="NZ_CP024091.1"/>
</dbReference>
<organism evidence="8 9">
    <name type="scientific">Pedobacter ginsengisoli</name>
    <dbReference type="NCBI Taxonomy" id="363852"/>
    <lineage>
        <taxon>Bacteria</taxon>
        <taxon>Pseudomonadati</taxon>
        <taxon>Bacteroidota</taxon>
        <taxon>Sphingobacteriia</taxon>
        <taxon>Sphingobacteriales</taxon>
        <taxon>Sphingobacteriaceae</taxon>
        <taxon>Pedobacter</taxon>
    </lineage>
</organism>
<keyword evidence="9" id="KW-1185">Reference proteome</keyword>
<feature type="chain" id="PRO_5013844019" description="Beta-galactosidase" evidence="6">
    <location>
        <begin position="20"/>
        <end position="748"/>
    </location>
</feature>
<dbReference type="GO" id="GO:0004565">
    <property type="term" value="F:beta-galactosidase activity"/>
    <property type="evidence" value="ECO:0007669"/>
    <property type="project" value="UniProtKB-EC"/>
</dbReference>
<dbReference type="PRINTS" id="PR00742">
    <property type="entry name" value="GLHYDRLASE35"/>
</dbReference>
<dbReference type="Proteomes" id="UP000223749">
    <property type="component" value="Chromosome"/>
</dbReference>
<dbReference type="Gene3D" id="3.20.20.80">
    <property type="entry name" value="Glycosidases"/>
    <property type="match status" value="1"/>
</dbReference>
<feature type="signal peptide" evidence="6">
    <location>
        <begin position="1"/>
        <end position="19"/>
    </location>
</feature>
<protein>
    <recommendedName>
        <fullName evidence="4">Beta-galactosidase</fullName>
        <ecNumber evidence="4">3.2.1.23</ecNumber>
    </recommendedName>
</protein>
<evidence type="ECO:0000256" key="5">
    <source>
        <dbReference type="RuleBase" id="RU003679"/>
    </source>
</evidence>
<evidence type="ECO:0000259" key="7">
    <source>
        <dbReference type="Pfam" id="PF01301"/>
    </source>
</evidence>
<dbReference type="InterPro" id="IPR017853">
    <property type="entry name" value="GH"/>
</dbReference>
<keyword evidence="2 4" id="KW-0378">Hydrolase</keyword>
<evidence type="ECO:0000313" key="9">
    <source>
        <dbReference type="Proteomes" id="UP000223749"/>
    </source>
</evidence>
<dbReference type="Gene3D" id="2.102.20.10">
    <property type="entry name" value="Beta-galactosidase, domain 2"/>
    <property type="match status" value="1"/>
</dbReference>
<dbReference type="AlphaFoldDB" id="A0A2D1U270"/>
<comment type="catalytic activity">
    <reaction evidence="4">
        <text>Hydrolysis of terminal non-reducing beta-D-galactose residues in beta-D-galactosides.</text>
        <dbReference type="EC" id="3.2.1.23"/>
    </reaction>
</comment>
<dbReference type="PROSITE" id="PS01182">
    <property type="entry name" value="GLYCOSYL_HYDROL_F35"/>
    <property type="match status" value="1"/>
</dbReference>
<evidence type="ECO:0000256" key="3">
    <source>
        <dbReference type="ARBA" id="ARBA00023295"/>
    </source>
</evidence>